<dbReference type="AlphaFoldDB" id="A0A225SS44"/>
<organism evidence="5 6">
    <name type="scientific">Herbaspirillum aquaticum</name>
    <dbReference type="NCBI Taxonomy" id="568783"/>
    <lineage>
        <taxon>Bacteria</taxon>
        <taxon>Pseudomonadati</taxon>
        <taxon>Pseudomonadota</taxon>
        <taxon>Betaproteobacteria</taxon>
        <taxon>Burkholderiales</taxon>
        <taxon>Oxalobacteraceae</taxon>
        <taxon>Herbaspirillum</taxon>
    </lineage>
</organism>
<keyword evidence="6" id="KW-1185">Reference proteome</keyword>
<dbReference type="GO" id="GO:0000160">
    <property type="term" value="P:phosphorelay signal transduction system"/>
    <property type="evidence" value="ECO:0007669"/>
    <property type="project" value="InterPro"/>
</dbReference>
<reference evidence="5 6" key="1">
    <citation type="journal article" date="2010" name="Int. J. Syst. Evol. Microbiol.">
        <title>Reclassification of Herbaspirillum putei as a later heterotypic synonym of Herbaspirillum huttiense, with the description of H. huttiense subsp. huttiense subsp. nov. and H. huttiense subsp. putei subsp. nov., comb. nov., and description of Herbaspirillum aquaticum sp. nov.</title>
        <authorList>
            <person name="Dobritsa A.P."/>
            <person name="Reddy M.C."/>
            <person name="Samadpour M."/>
        </authorList>
    </citation>
    <scope>NUCLEOTIDE SEQUENCE [LARGE SCALE GENOMIC DNA]</scope>
    <source>
        <strain evidence="5 6">IEH 4430</strain>
    </source>
</reference>
<dbReference type="InterPro" id="IPR001789">
    <property type="entry name" value="Sig_transdc_resp-reg_receiver"/>
</dbReference>
<dbReference type="NCBIfam" id="TIGR01764">
    <property type="entry name" value="excise"/>
    <property type="match status" value="1"/>
</dbReference>
<keyword evidence="1 2" id="KW-0597">Phosphoprotein</keyword>
<dbReference type="SUPFAM" id="SSF46955">
    <property type="entry name" value="Putative DNA-binding domain"/>
    <property type="match status" value="1"/>
</dbReference>
<feature type="region of interest" description="Disordered" evidence="3">
    <location>
        <begin position="59"/>
        <end position="84"/>
    </location>
</feature>
<dbReference type="SMART" id="SM00448">
    <property type="entry name" value="REC"/>
    <property type="match status" value="1"/>
</dbReference>
<dbReference type="Gene3D" id="3.40.50.2300">
    <property type="match status" value="1"/>
</dbReference>
<dbReference type="GO" id="GO:0003677">
    <property type="term" value="F:DNA binding"/>
    <property type="evidence" value="ECO:0007669"/>
    <property type="project" value="InterPro"/>
</dbReference>
<dbReference type="PANTHER" id="PTHR44591:SF23">
    <property type="entry name" value="CHEY SUBFAMILY"/>
    <property type="match status" value="1"/>
</dbReference>
<dbReference type="Pfam" id="PF12728">
    <property type="entry name" value="HTH_17"/>
    <property type="match status" value="1"/>
</dbReference>
<proteinExistence type="predicted"/>
<dbReference type="Gene3D" id="1.10.1660.10">
    <property type="match status" value="1"/>
</dbReference>
<dbReference type="Pfam" id="PF00072">
    <property type="entry name" value="Response_reg"/>
    <property type="match status" value="1"/>
</dbReference>
<comment type="caution">
    <text evidence="5">The sequence shown here is derived from an EMBL/GenBank/DDBJ whole genome shotgun (WGS) entry which is preliminary data.</text>
</comment>
<dbReference type="InterPro" id="IPR010093">
    <property type="entry name" value="SinI_DNA-bd"/>
</dbReference>
<evidence type="ECO:0000313" key="5">
    <source>
        <dbReference type="EMBL" id="OWY34001.1"/>
    </source>
</evidence>
<dbReference type="EMBL" id="NJGV01000011">
    <property type="protein sequence ID" value="OWY34001.1"/>
    <property type="molecule type" value="Genomic_DNA"/>
</dbReference>
<dbReference type="PANTHER" id="PTHR44591">
    <property type="entry name" value="STRESS RESPONSE REGULATOR PROTEIN 1"/>
    <property type="match status" value="1"/>
</dbReference>
<evidence type="ECO:0000256" key="1">
    <source>
        <dbReference type="ARBA" id="ARBA00022553"/>
    </source>
</evidence>
<feature type="domain" description="Response regulatory" evidence="4">
    <location>
        <begin position="87"/>
        <end position="205"/>
    </location>
</feature>
<feature type="modified residue" description="4-aspartylphosphate" evidence="2">
    <location>
        <position position="138"/>
    </location>
</feature>
<dbReference type="PROSITE" id="PS50110">
    <property type="entry name" value="RESPONSE_REGULATORY"/>
    <property type="match status" value="1"/>
</dbReference>
<name>A0A225SS44_9BURK</name>
<dbReference type="InterPro" id="IPR011006">
    <property type="entry name" value="CheY-like_superfamily"/>
</dbReference>
<evidence type="ECO:0000259" key="4">
    <source>
        <dbReference type="PROSITE" id="PS50110"/>
    </source>
</evidence>
<dbReference type="RefSeq" id="WP_088755608.1">
    <property type="nucleotide sequence ID" value="NZ_NJGV01000011.1"/>
</dbReference>
<accession>A0A225SS44</accession>
<dbReference type="InterPro" id="IPR050595">
    <property type="entry name" value="Bact_response_regulator"/>
</dbReference>
<dbReference type="SUPFAM" id="SSF52172">
    <property type="entry name" value="CheY-like"/>
    <property type="match status" value="1"/>
</dbReference>
<protein>
    <submittedName>
        <fullName evidence="5">Transcriptional regulator</fullName>
    </submittedName>
</protein>
<dbReference type="Proteomes" id="UP000214747">
    <property type="component" value="Unassembled WGS sequence"/>
</dbReference>
<sequence length="213" mass="23074">MKTAKTTSSEVCTTQEAAHILGISVSSVQQLVEAGIIEAWKTKGGHRRIPLAAVHAYKSTPGSSSAGEAAEHGRSSAAPRPSNGRTAVLVIEDNRLQRELYAGAMGSWGLPLDLVYCDNGYKALLEIARSKPDVVLADIVMEGMDGYEVVKTILHDPELQDVSIAIVSSLDEEEMTMRGGIPAGVVFFPKPVNFDELRGYMRACCARRERETR</sequence>
<dbReference type="InterPro" id="IPR041657">
    <property type="entry name" value="HTH_17"/>
</dbReference>
<dbReference type="InterPro" id="IPR009061">
    <property type="entry name" value="DNA-bd_dom_put_sf"/>
</dbReference>
<evidence type="ECO:0000313" key="6">
    <source>
        <dbReference type="Proteomes" id="UP000214747"/>
    </source>
</evidence>
<evidence type="ECO:0000256" key="3">
    <source>
        <dbReference type="SAM" id="MobiDB-lite"/>
    </source>
</evidence>
<gene>
    <name evidence="5" type="ORF">CEJ45_13465</name>
</gene>
<evidence type="ECO:0000256" key="2">
    <source>
        <dbReference type="PROSITE-ProRule" id="PRU00169"/>
    </source>
</evidence>